<evidence type="ECO:0000256" key="2">
    <source>
        <dbReference type="PIRNR" id="PIRNR002070"/>
    </source>
</evidence>
<evidence type="ECO:0000313" key="4">
    <source>
        <dbReference type="EMBL" id="MCV9388069.1"/>
    </source>
</evidence>
<dbReference type="PIRSF" id="PIRSF002070">
    <property type="entry name" value="SSB"/>
    <property type="match status" value="1"/>
</dbReference>
<dbReference type="PROSITE" id="PS50935">
    <property type="entry name" value="SSB"/>
    <property type="match status" value="1"/>
</dbReference>
<dbReference type="Gene3D" id="2.40.50.140">
    <property type="entry name" value="Nucleic acid-binding proteins"/>
    <property type="match status" value="1"/>
</dbReference>
<dbReference type="SUPFAM" id="SSF50249">
    <property type="entry name" value="Nucleic acid-binding proteins"/>
    <property type="match status" value="1"/>
</dbReference>
<dbReference type="NCBIfam" id="TIGR00621">
    <property type="entry name" value="ssb"/>
    <property type="match status" value="1"/>
</dbReference>
<dbReference type="Pfam" id="PF00436">
    <property type="entry name" value="SSB"/>
    <property type="match status" value="1"/>
</dbReference>
<evidence type="ECO:0000256" key="3">
    <source>
        <dbReference type="RuleBase" id="RU000524"/>
    </source>
</evidence>
<dbReference type="RefSeq" id="WP_264138894.1">
    <property type="nucleotide sequence ID" value="NZ_JAOYOD010000001.1"/>
</dbReference>
<keyword evidence="5" id="KW-1185">Reference proteome</keyword>
<dbReference type="InterPro" id="IPR011344">
    <property type="entry name" value="ssDNA-bd"/>
</dbReference>
<dbReference type="Proteomes" id="UP001300692">
    <property type="component" value="Unassembled WGS sequence"/>
</dbReference>
<dbReference type="InterPro" id="IPR012340">
    <property type="entry name" value="NA-bd_OB-fold"/>
</dbReference>
<name>A0ABT3CX02_9BACT</name>
<reference evidence="4 5" key="1">
    <citation type="submission" date="2022-10" db="EMBL/GenBank/DDBJ databases">
        <title>Comparative genomics and taxonomic characterization of three novel marine species of genus Reichenbachiella exhibiting antioxidant and polysaccharide degradation activities.</title>
        <authorList>
            <person name="Muhammad N."/>
            <person name="Lee Y.-J."/>
            <person name="Ko J."/>
            <person name="Kim S.-G."/>
        </authorList>
    </citation>
    <scope>NUCLEOTIDE SEQUENCE [LARGE SCALE GENOMIC DNA]</scope>
    <source>
        <strain evidence="4 5">ABR2-5</strain>
    </source>
</reference>
<accession>A0ABT3CX02</accession>
<evidence type="ECO:0000256" key="1">
    <source>
        <dbReference type="ARBA" id="ARBA00023125"/>
    </source>
</evidence>
<evidence type="ECO:0000313" key="5">
    <source>
        <dbReference type="Proteomes" id="UP001300692"/>
    </source>
</evidence>
<comment type="caution">
    <text evidence="4">The sequence shown here is derived from an EMBL/GenBank/DDBJ whole genome shotgun (WGS) entry which is preliminary data.</text>
</comment>
<dbReference type="EMBL" id="JAOYOD010000001">
    <property type="protein sequence ID" value="MCV9388069.1"/>
    <property type="molecule type" value="Genomic_DNA"/>
</dbReference>
<keyword evidence="1 2" id="KW-0238">DNA-binding</keyword>
<dbReference type="GO" id="GO:0003677">
    <property type="term" value="F:DNA binding"/>
    <property type="evidence" value="ECO:0007669"/>
    <property type="project" value="UniProtKB-KW"/>
</dbReference>
<dbReference type="InterPro" id="IPR000424">
    <property type="entry name" value="Primosome_PriB/ssb"/>
</dbReference>
<dbReference type="CDD" id="cd04496">
    <property type="entry name" value="SSB_OBF"/>
    <property type="match status" value="1"/>
</dbReference>
<organism evidence="4 5">
    <name type="scientific">Reichenbachiella ulvae</name>
    <dbReference type="NCBI Taxonomy" id="2980104"/>
    <lineage>
        <taxon>Bacteria</taxon>
        <taxon>Pseudomonadati</taxon>
        <taxon>Bacteroidota</taxon>
        <taxon>Cytophagia</taxon>
        <taxon>Cytophagales</taxon>
        <taxon>Reichenbachiellaceae</taxon>
        <taxon>Reichenbachiella</taxon>
    </lineage>
</organism>
<proteinExistence type="predicted"/>
<protein>
    <recommendedName>
        <fullName evidence="2 3">Single-stranded DNA-binding protein</fullName>
    </recommendedName>
</protein>
<gene>
    <name evidence="4" type="primary">ssb</name>
    <name evidence="4" type="ORF">N7U62_15415</name>
</gene>
<sequence>MNVLVVSGRLTADAEVKTINNGKSLLSFSLADNEIYYDTEGNKVDTVEFHKCFKWSKTVPKVADFLVKGRSISVKGRLVTNKWKDAEGNDRAQKVLRISELNL</sequence>